<evidence type="ECO:0000256" key="1">
    <source>
        <dbReference type="SAM" id="SignalP"/>
    </source>
</evidence>
<feature type="signal peptide" evidence="1">
    <location>
        <begin position="1"/>
        <end position="47"/>
    </location>
</feature>
<keyword evidence="1" id="KW-0732">Signal</keyword>
<dbReference type="SUPFAM" id="SSF56601">
    <property type="entry name" value="beta-lactamase/transpeptidase-like"/>
    <property type="match status" value="1"/>
</dbReference>
<accession>A0ABT4ACB1</accession>
<dbReference type="Gene3D" id="3.40.710.10">
    <property type="entry name" value="DD-peptidase/beta-lactamase superfamily"/>
    <property type="match status" value="1"/>
</dbReference>
<dbReference type="InterPro" id="IPR012338">
    <property type="entry name" value="Beta-lactam/transpept-like"/>
</dbReference>
<dbReference type="EMBL" id="JAPNKA010000001">
    <property type="protein sequence ID" value="MCY1078966.1"/>
    <property type="molecule type" value="Genomic_DNA"/>
</dbReference>
<organism evidence="3 4">
    <name type="scientific">Archangium lansingense</name>
    <dbReference type="NCBI Taxonomy" id="2995310"/>
    <lineage>
        <taxon>Bacteria</taxon>
        <taxon>Pseudomonadati</taxon>
        <taxon>Myxococcota</taxon>
        <taxon>Myxococcia</taxon>
        <taxon>Myxococcales</taxon>
        <taxon>Cystobacterineae</taxon>
        <taxon>Archangiaceae</taxon>
        <taxon>Archangium</taxon>
    </lineage>
</organism>
<evidence type="ECO:0000313" key="4">
    <source>
        <dbReference type="Proteomes" id="UP001207654"/>
    </source>
</evidence>
<dbReference type="Pfam" id="PF00144">
    <property type="entry name" value="Beta-lactamase"/>
    <property type="match status" value="1"/>
</dbReference>
<feature type="chain" id="PRO_5045209616" evidence="1">
    <location>
        <begin position="48"/>
        <end position="537"/>
    </location>
</feature>
<dbReference type="Proteomes" id="UP001207654">
    <property type="component" value="Unassembled WGS sequence"/>
</dbReference>
<dbReference type="InterPro" id="IPR050491">
    <property type="entry name" value="AmpC-like"/>
</dbReference>
<feature type="domain" description="Beta-lactamase-related" evidence="2">
    <location>
        <begin position="84"/>
        <end position="401"/>
    </location>
</feature>
<dbReference type="RefSeq" id="WP_267537724.1">
    <property type="nucleotide sequence ID" value="NZ_JAPNKA010000001.1"/>
</dbReference>
<keyword evidence="3" id="KW-0378">Hydrolase</keyword>
<evidence type="ECO:0000259" key="2">
    <source>
        <dbReference type="Pfam" id="PF00144"/>
    </source>
</evidence>
<reference evidence="3 4" key="1">
    <citation type="submission" date="2022-11" db="EMBL/GenBank/DDBJ databases">
        <title>Minimal conservation of predation-associated metabolite biosynthetic gene clusters underscores biosynthetic potential of Myxococcota including descriptions for ten novel species: Archangium lansinium sp. nov., Myxococcus landrumus sp. nov., Nannocystis bai.</title>
        <authorList>
            <person name="Ahearne A."/>
            <person name="Stevens C."/>
            <person name="Phillips K."/>
        </authorList>
    </citation>
    <scope>NUCLEOTIDE SEQUENCE [LARGE SCALE GENOMIC DNA]</scope>
    <source>
        <strain evidence="3 4">MIWBW</strain>
    </source>
</reference>
<keyword evidence="4" id="KW-1185">Reference proteome</keyword>
<name>A0ABT4ACB1_9BACT</name>
<proteinExistence type="predicted"/>
<dbReference type="GO" id="GO:0016787">
    <property type="term" value="F:hydrolase activity"/>
    <property type="evidence" value="ECO:0007669"/>
    <property type="project" value="UniProtKB-KW"/>
</dbReference>
<evidence type="ECO:0000313" key="3">
    <source>
        <dbReference type="EMBL" id="MCY1078966.1"/>
    </source>
</evidence>
<dbReference type="PROSITE" id="PS00146">
    <property type="entry name" value="BETA_LACTAMASE_A"/>
    <property type="match status" value="1"/>
</dbReference>
<protein>
    <submittedName>
        <fullName evidence="3">Serine hydrolase</fullName>
    </submittedName>
</protein>
<sequence length="537" mass="57758">MEVMHTQDMSSGRKHVVGTAVVAHRRRSVLHGTTLLAAALFAGNVFAAAPEANGQTPNLFAALEHGLRPSTLKAGELLPGWSLQDRMAHYHVPGVAIAVLKDGKVVQAAGFGVREAGTREMVNADTLFSVGSVSKVVTAATTLRRVAAGKLDLDRDVNTYLTSWQIPKAPAFAHDKVTLRMLLSHTSGLTVWGFEDYLPGEKLPTIVQTLDGVAPAKNEPVRIDFEPGTRMRYSGGGITVEQLVLENTTNKPFETIARNELFQPVGMRRSTFVNPLPASLGNIAKAHDKDGQRAALPRGWEAFPEQAASGLWTSANDLGTFVGTLLDSYRGKGGFLPQPIAMQMMTEVSPSLHGLGPRLEGDGQTRIFHHGGSNDSYKAWIEGYLETGDGMVILTNGTGGSKLMMEIRNALSDALGRGINPLVRTVELAPAVLADYTGAFRLDASVPNDLAGNLTGYFESGTLDVGITNGALTVTENKQQPITLRPLTPTRFIGPGDMTQLRFEFLRNAKGAVYAMVVDRGNSKVYFRRDAGQVVTQ</sequence>
<dbReference type="PANTHER" id="PTHR46825:SF12">
    <property type="entry name" value="PENICILLIN-BINDING PROTEIN 4"/>
    <property type="match status" value="1"/>
</dbReference>
<gene>
    <name evidence="3" type="ORF">OV287_31345</name>
</gene>
<dbReference type="PANTHER" id="PTHR46825">
    <property type="entry name" value="D-ALANYL-D-ALANINE-CARBOXYPEPTIDASE/ENDOPEPTIDASE AMPH"/>
    <property type="match status" value="1"/>
</dbReference>
<dbReference type="InterPro" id="IPR001466">
    <property type="entry name" value="Beta-lactam-related"/>
</dbReference>
<comment type="caution">
    <text evidence="3">The sequence shown here is derived from an EMBL/GenBank/DDBJ whole genome shotgun (WGS) entry which is preliminary data.</text>
</comment>
<dbReference type="InterPro" id="IPR023650">
    <property type="entry name" value="Beta-lactam_class-A_AS"/>
</dbReference>